<dbReference type="AlphaFoldDB" id="A0A6M1SXQ2"/>
<feature type="binding site" evidence="6">
    <location>
        <position position="82"/>
    </location>
    <ligand>
        <name>S-adenosyl-L-methionine</name>
        <dbReference type="ChEBI" id="CHEBI:59789"/>
    </ligand>
</feature>
<evidence type="ECO:0000256" key="2">
    <source>
        <dbReference type="ARBA" id="ARBA00022552"/>
    </source>
</evidence>
<accession>A0A6M1SXQ2</accession>
<keyword evidence="4 6" id="KW-0808">Transferase</keyword>
<organism evidence="7 8">
    <name type="scientific">Halalkalibaculum roseum</name>
    <dbReference type="NCBI Taxonomy" id="2709311"/>
    <lineage>
        <taxon>Bacteria</taxon>
        <taxon>Pseudomonadati</taxon>
        <taxon>Balneolota</taxon>
        <taxon>Balneolia</taxon>
        <taxon>Balneolales</taxon>
        <taxon>Balneolaceae</taxon>
        <taxon>Halalkalibaculum</taxon>
    </lineage>
</organism>
<feature type="binding site" evidence="6">
    <location>
        <position position="147"/>
    </location>
    <ligand>
        <name>S-adenosyl-L-methionine</name>
        <dbReference type="ChEBI" id="CHEBI:59789"/>
    </ligand>
</feature>
<proteinExistence type="inferred from homology"/>
<evidence type="ECO:0000256" key="1">
    <source>
        <dbReference type="ARBA" id="ARBA00022490"/>
    </source>
</evidence>
<sequence>MKQSDITYHDVPRETFLYVDELIDQNKEQLNTYLDRLLWWNKRINLVSRDVPRETIFEHIRHSLLIHRLPAYQNSSLIVDTGTGGGLPGMPLAITSPEKEFILNDIVTKKVMAVKQMARTLGLKNASAVDFSIEKATINREFLMVTKHAFKINDLVQMTSGLPWQNIIFYKGMNFADEISGPSEEFSVNAYDLYKESRESFYKNKALVVISRS</sequence>
<comment type="caution">
    <text evidence="7">The sequence shown here is derived from an EMBL/GenBank/DDBJ whole genome shotgun (WGS) entry which is preliminary data.</text>
</comment>
<dbReference type="GO" id="GO:0005829">
    <property type="term" value="C:cytosol"/>
    <property type="evidence" value="ECO:0007669"/>
    <property type="project" value="TreeGrafter"/>
</dbReference>
<dbReference type="RefSeq" id="WP_165143565.1">
    <property type="nucleotide sequence ID" value="NZ_JAALLT010000004.1"/>
</dbReference>
<comment type="caution">
    <text evidence="6">Lacks conserved residue(s) required for the propagation of feature annotation.</text>
</comment>
<protein>
    <recommendedName>
        <fullName evidence="6">Ribosomal RNA small subunit methyltransferase G</fullName>
        <ecNumber evidence="6">2.1.1.-</ecNumber>
    </recommendedName>
    <alternativeName>
        <fullName evidence="6">16S rRNA 7-methylguanosine methyltransferase</fullName>
        <shortName evidence="6">16S rRNA m7G methyltransferase</shortName>
    </alternativeName>
</protein>
<dbReference type="InterPro" id="IPR003682">
    <property type="entry name" value="rRNA_ssu_MeTfrase_G"/>
</dbReference>
<dbReference type="HAMAP" id="MF_00074">
    <property type="entry name" value="16SrRNA_methyltr_G"/>
    <property type="match status" value="1"/>
</dbReference>
<dbReference type="EC" id="2.1.1.-" evidence="6"/>
<keyword evidence="5 6" id="KW-0949">S-adenosyl-L-methionine</keyword>
<evidence type="ECO:0000313" key="8">
    <source>
        <dbReference type="Proteomes" id="UP000473278"/>
    </source>
</evidence>
<dbReference type="Proteomes" id="UP000473278">
    <property type="component" value="Unassembled WGS sequence"/>
</dbReference>
<name>A0A6M1SXQ2_9BACT</name>
<dbReference type="PANTHER" id="PTHR31760">
    <property type="entry name" value="S-ADENOSYL-L-METHIONINE-DEPENDENT METHYLTRANSFERASES SUPERFAMILY PROTEIN"/>
    <property type="match status" value="1"/>
</dbReference>
<evidence type="ECO:0000256" key="4">
    <source>
        <dbReference type="ARBA" id="ARBA00022679"/>
    </source>
</evidence>
<keyword evidence="1 6" id="KW-0963">Cytoplasm</keyword>
<keyword evidence="2 6" id="KW-0698">rRNA processing</keyword>
<comment type="function">
    <text evidence="6">Specifically methylates the N7 position of a guanine in 16S rRNA.</text>
</comment>
<dbReference type="Gene3D" id="3.40.50.150">
    <property type="entry name" value="Vaccinia Virus protein VP39"/>
    <property type="match status" value="1"/>
</dbReference>
<reference evidence="7 8" key="1">
    <citation type="submission" date="2020-02" db="EMBL/GenBank/DDBJ databases">
        <title>Balneolaceae bacterium YR4-1, complete genome.</title>
        <authorList>
            <person name="Li Y."/>
            <person name="Wu S."/>
        </authorList>
    </citation>
    <scope>NUCLEOTIDE SEQUENCE [LARGE SCALE GENOMIC DNA]</scope>
    <source>
        <strain evidence="7 8">YR4-1</strain>
    </source>
</reference>
<keyword evidence="3 6" id="KW-0489">Methyltransferase</keyword>
<comment type="subcellular location">
    <subcellularLocation>
        <location evidence="6">Cytoplasm</location>
    </subcellularLocation>
</comment>
<gene>
    <name evidence="6" type="primary">rsmG</name>
    <name evidence="7" type="ORF">G3570_14575</name>
</gene>
<dbReference type="InterPro" id="IPR029063">
    <property type="entry name" value="SAM-dependent_MTases_sf"/>
</dbReference>
<evidence type="ECO:0000313" key="7">
    <source>
        <dbReference type="EMBL" id="NGP77870.1"/>
    </source>
</evidence>
<dbReference type="SUPFAM" id="SSF53335">
    <property type="entry name" value="S-adenosyl-L-methionine-dependent methyltransferases"/>
    <property type="match status" value="1"/>
</dbReference>
<dbReference type="Pfam" id="PF02527">
    <property type="entry name" value="GidB"/>
    <property type="match status" value="1"/>
</dbReference>
<feature type="binding site" evidence="6">
    <location>
        <position position="87"/>
    </location>
    <ligand>
        <name>S-adenosyl-L-methionine</name>
        <dbReference type="ChEBI" id="CHEBI:59789"/>
    </ligand>
</feature>
<comment type="similarity">
    <text evidence="6">Belongs to the methyltransferase superfamily. RNA methyltransferase RsmG family.</text>
</comment>
<evidence type="ECO:0000256" key="3">
    <source>
        <dbReference type="ARBA" id="ARBA00022603"/>
    </source>
</evidence>
<dbReference type="PIRSF" id="PIRSF003078">
    <property type="entry name" value="GidB"/>
    <property type="match status" value="1"/>
</dbReference>
<dbReference type="GO" id="GO:0070043">
    <property type="term" value="F:rRNA (guanine-N7-)-methyltransferase activity"/>
    <property type="evidence" value="ECO:0007669"/>
    <property type="project" value="UniProtKB-UniRule"/>
</dbReference>
<feature type="binding site" evidence="6">
    <location>
        <begin position="133"/>
        <end position="134"/>
    </location>
    <ligand>
        <name>S-adenosyl-L-methionine</name>
        <dbReference type="ChEBI" id="CHEBI:59789"/>
    </ligand>
</feature>
<evidence type="ECO:0000256" key="6">
    <source>
        <dbReference type="HAMAP-Rule" id="MF_00074"/>
    </source>
</evidence>
<keyword evidence="8" id="KW-1185">Reference proteome</keyword>
<evidence type="ECO:0000256" key="5">
    <source>
        <dbReference type="ARBA" id="ARBA00022691"/>
    </source>
</evidence>
<dbReference type="PANTHER" id="PTHR31760:SF0">
    <property type="entry name" value="S-ADENOSYL-L-METHIONINE-DEPENDENT METHYLTRANSFERASES SUPERFAMILY PROTEIN"/>
    <property type="match status" value="1"/>
</dbReference>
<dbReference type="EMBL" id="JAALLT010000004">
    <property type="protein sequence ID" value="NGP77870.1"/>
    <property type="molecule type" value="Genomic_DNA"/>
</dbReference>